<dbReference type="SUPFAM" id="SSF47384">
    <property type="entry name" value="Homodimeric domain of signal transducing histidine kinase"/>
    <property type="match status" value="1"/>
</dbReference>
<evidence type="ECO:0000256" key="5">
    <source>
        <dbReference type="ARBA" id="ARBA00022553"/>
    </source>
</evidence>
<comment type="subcellular location">
    <subcellularLocation>
        <location evidence="2">Cell membrane</location>
        <topology evidence="2">Multi-pass membrane protein</topology>
    </subcellularLocation>
</comment>
<dbReference type="PANTHER" id="PTHR44936">
    <property type="entry name" value="SENSOR PROTEIN CREC"/>
    <property type="match status" value="1"/>
</dbReference>
<dbReference type="Proteomes" id="UP000008207">
    <property type="component" value="Chromosome"/>
</dbReference>
<evidence type="ECO:0000256" key="9">
    <source>
        <dbReference type="ARBA" id="ARBA00023026"/>
    </source>
</evidence>
<keyword evidence="11" id="KW-0812">Transmembrane</keyword>
<dbReference type="HOGENOM" id="CLU_044199_0_0_5"/>
<keyword evidence="9" id="KW-0843">Virulence</keyword>
<dbReference type="SUPFAM" id="SSF55874">
    <property type="entry name" value="ATPase domain of HSP90 chaperone/DNA topoisomerase II/histidine kinase"/>
    <property type="match status" value="1"/>
</dbReference>
<gene>
    <name evidence="13" type="ordered locus">Mnod_2329</name>
</gene>
<dbReference type="OrthoDB" id="9815750at2"/>
<evidence type="ECO:0000313" key="13">
    <source>
        <dbReference type="EMBL" id="ACL57305.1"/>
    </source>
</evidence>
<protein>
    <recommendedName>
        <fullName evidence="3">histidine kinase</fullName>
        <ecNumber evidence="3">2.7.13.3</ecNumber>
    </recommendedName>
</protein>
<keyword evidence="8" id="KW-0902">Two-component regulatory system</keyword>
<dbReference type="Pfam" id="PF02518">
    <property type="entry name" value="HATPase_c"/>
    <property type="match status" value="1"/>
</dbReference>
<reference evidence="13 14" key="1">
    <citation type="submission" date="2009-01" db="EMBL/GenBank/DDBJ databases">
        <title>Complete sequence of chromosome of Methylobacterium nodulans ORS 2060.</title>
        <authorList>
            <consortium name="US DOE Joint Genome Institute"/>
            <person name="Lucas S."/>
            <person name="Copeland A."/>
            <person name="Lapidus A."/>
            <person name="Glavina del Rio T."/>
            <person name="Dalin E."/>
            <person name="Tice H."/>
            <person name="Bruce D."/>
            <person name="Goodwin L."/>
            <person name="Pitluck S."/>
            <person name="Sims D."/>
            <person name="Brettin T."/>
            <person name="Detter J.C."/>
            <person name="Han C."/>
            <person name="Larimer F."/>
            <person name="Land M."/>
            <person name="Hauser L."/>
            <person name="Kyrpides N."/>
            <person name="Ivanova N."/>
            <person name="Marx C.J."/>
            <person name="Richardson P."/>
        </authorList>
    </citation>
    <scope>NUCLEOTIDE SEQUENCE [LARGE SCALE GENOMIC DNA]</scope>
    <source>
        <strain evidence="14">LMG 21967 / CNCM I-2342 / ORS 2060</strain>
    </source>
</reference>
<evidence type="ECO:0000256" key="10">
    <source>
        <dbReference type="SAM" id="MobiDB-lite"/>
    </source>
</evidence>
<dbReference type="InterPro" id="IPR003594">
    <property type="entry name" value="HATPase_dom"/>
</dbReference>
<dbReference type="Gene3D" id="3.30.565.10">
    <property type="entry name" value="Histidine kinase-like ATPase, C-terminal domain"/>
    <property type="match status" value="1"/>
</dbReference>
<evidence type="ECO:0000256" key="4">
    <source>
        <dbReference type="ARBA" id="ARBA00022475"/>
    </source>
</evidence>
<sequence length="489" mass="52180">MILHALRTRLLALWILLLASAAATAYLLVEFYKQSAAVQVAAAEGAVARACRDIGERYAVFVSGRSGNGREIDPTLQTQLTDVVDAALARAPGIEGGIWTGGSGSAAYGFPTYEGTGPKTDLPSAELDTIRRINAEAARSERPVTVRIAARTQSLVLQACPLRGPIPNATAWTMMRVHTDQGPAYIQLLTGLGFLALTVIGSASLLGRLLYVLSRRIGRLEMRLRTHDQDSGDLPYLEPTGIRELDRLVLALNAAGARLAAARQRAASAERLAAVGRMASGVAHEIRNPLAAMRLKAENALASRDPIRSRAALTVVLEQIDRMDRLLRDLLSLIQPRPPALAPTDIADVLAASARLHEELAGAKRIRIEIVAPALARADQPCLDEGQIRRAADNLILNAVQNCPEGALVRVTAARAGDRLRIAVEDTGPGVPDALRARLFEPFVTGRPDGTGLGLAIVREIARAHGGEARLEPGGPGATFELDLPWQPS</sequence>
<dbReference type="AlphaFoldDB" id="B8IB90"/>
<keyword evidence="7 13" id="KW-0418">Kinase</keyword>
<proteinExistence type="predicted"/>
<dbReference type="STRING" id="460265.Mnod_2329"/>
<feature type="transmembrane region" description="Helical" evidence="11">
    <location>
        <begin position="184"/>
        <end position="213"/>
    </location>
</feature>
<dbReference type="KEGG" id="mno:Mnod_2329"/>
<dbReference type="Gene3D" id="1.10.287.130">
    <property type="match status" value="1"/>
</dbReference>
<dbReference type="RefSeq" id="WP_015928985.1">
    <property type="nucleotide sequence ID" value="NC_011894.1"/>
</dbReference>
<dbReference type="SMART" id="SM00388">
    <property type="entry name" value="HisKA"/>
    <property type="match status" value="1"/>
</dbReference>
<dbReference type="PROSITE" id="PS50109">
    <property type="entry name" value="HIS_KIN"/>
    <property type="match status" value="1"/>
</dbReference>
<evidence type="ECO:0000259" key="12">
    <source>
        <dbReference type="PROSITE" id="PS50109"/>
    </source>
</evidence>
<dbReference type="EMBL" id="CP001349">
    <property type="protein sequence ID" value="ACL57305.1"/>
    <property type="molecule type" value="Genomic_DNA"/>
</dbReference>
<dbReference type="PANTHER" id="PTHR44936:SF9">
    <property type="entry name" value="SENSOR PROTEIN CREC"/>
    <property type="match status" value="1"/>
</dbReference>
<feature type="region of interest" description="Disordered" evidence="10">
    <location>
        <begin position="468"/>
        <end position="489"/>
    </location>
</feature>
<keyword evidence="5" id="KW-0597">Phosphoprotein</keyword>
<evidence type="ECO:0000313" key="14">
    <source>
        <dbReference type="Proteomes" id="UP000008207"/>
    </source>
</evidence>
<organism evidence="13 14">
    <name type="scientific">Methylobacterium nodulans (strain LMG 21967 / CNCM I-2342 / ORS 2060)</name>
    <dbReference type="NCBI Taxonomy" id="460265"/>
    <lineage>
        <taxon>Bacteria</taxon>
        <taxon>Pseudomonadati</taxon>
        <taxon>Pseudomonadota</taxon>
        <taxon>Alphaproteobacteria</taxon>
        <taxon>Hyphomicrobiales</taxon>
        <taxon>Methylobacteriaceae</taxon>
        <taxon>Methylobacterium</taxon>
    </lineage>
</organism>
<dbReference type="Pfam" id="PF00512">
    <property type="entry name" value="HisKA"/>
    <property type="match status" value="1"/>
</dbReference>
<evidence type="ECO:0000256" key="11">
    <source>
        <dbReference type="SAM" id="Phobius"/>
    </source>
</evidence>
<dbReference type="CDD" id="cd00082">
    <property type="entry name" value="HisKA"/>
    <property type="match status" value="1"/>
</dbReference>
<accession>B8IB90</accession>
<dbReference type="InterPro" id="IPR036097">
    <property type="entry name" value="HisK_dim/P_sf"/>
</dbReference>
<keyword evidence="11" id="KW-1133">Transmembrane helix</keyword>
<dbReference type="InterPro" id="IPR005467">
    <property type="entry name" value="His_kinase_dom"/>
</dbReference>
<keyword evidence="6" id="KW-0808">Transferase</keyword>
<evidence type="ECO:0000256" key="8">
    <source>
        <dbReference type="ARBA" id="ARBA00023012"/>
    </source>
</evidence>
<dbReference type="InterPro" id="IPR004358">
    <property type="entry name" value="Sig_transdc_His_kin-like_C"/>
</dbReference>
<dbReference type="GO" id="GO:0005886">
    <property type="term" value="C:plasma membrane"/>
    <property type="evidence" value="ECO:0007669"/>
    <property type="project" value="UniProtKB-SubCell"/>
</dbReference>
<dbReference type="eggNOG" id="COG4191">
    <property type="taxonomic scope" value="Bacteria"/>
</dbReference>
<evidence type="ECO:0000256" key="7">
    <source>
        <dbReference type="ARBA" id="ARBA00022777"/>
    </source>
</evidence>
<dbReference type="InterPro" id="IPR003661">
    <property type="entry name" value="HisK_dim/P_dom"/>
</dbReference>
<dbReference type="PRINTS" id="PR00344">
    <property type="entry name" value="BCTRLSENSOR"/>
</dbReference>
<keyword evidence="11" id="KW-0472">Membrane</keyword>
<evidence type="ECO:0000256" key="1">
    <source>
        <dbReference type="ARBA" id="ARBA00000085"/>
    </source>
</evidence>
<evidence type="ECO:0000256" key="6">
    <source>
        <dbReference type="ARBA" id="ARBA00022679"/>
    </source>
</evidence>
<dbReference type="CDD" id="cd00075">
    <property type="entry name" value="HATPase"/>
    <property type="match status" value="1"/>
</dbReference>
<dbReference type="GO" id="GO:0000155">
    <property type="term" value="F:phosphorelay sensor kinase activity"/>
    <property type="evidence" value="ECO:0007669"/>
    <property type="project" value="InterPro"/>
</dbReference>
<dbReference type="InterPro" id="IPR036890">
    <property type="entry name" value="HATPase_C_sf"/>
</dbReference>
<dbReference type="SMART" id="SM00387">
    <property type="entry name" value="HATPase_c"/>
    <property type="match status" value="1"/>
</dbReference>
<feature type="domain" description="Histidine kinase" evidence="12">
    <location>
        <begin position="281"/>
        <end position="488"/>
    </location>
</feature>
<evidence type="ECO:0000256" key="3">
    <source>
        <dbReference type="ARBA" id="ARBA00012438"/>
    </source>
</evidence>
<dbReference type="InterPro" id="IPR050980">
    <property type="entry name" value="2C_sensor_his_kinase"/>
</dbReference>
<evidence type="ECO:0000256" key="2">
    <source>
        <dbReference type="ARBA" id="ARBA00004651"/>
    </source>
</evidence>
<comment type="catalytic activity">
    <reaction evidence="1">
        <text>ATP + protein L-histidine = ADP + protein N-phospho-L-histidine.</text>
        <dbReference type="EC" id="2.7.13.3"/>
    </reaction>
</comment>
<name>B8IB90_METNO</name>
<dbReference type="EC" id="2.7.13.3" evidence="3"/>
<keyword evidence="14" id="KW-1185">Reference proteome</keyword>
<keyword evidence="4" id="KW-1003">Cell membrane</keyword>